<keyword evidence="10" id="KW-1185">Reference proteome</keyword>
<dbReference type="GO" id="GO:0006508">
    <property type="term" value="P:proteolysis"/>
    <property type="evidence" value="ECO:0007669"/>
    <property type="project" value="UniProtKB-KW"/>
</dbReference>
<dbReference type="EC" id="3.4.21.26" evidence="3"/>
<keyword evidence="5" id="KW-0378">Hydrolase</keyword>
<evidence type="ECO:0000259" key="7">
    <source>
        <dbReference type="Pfam" id="PF00326"/>
    </source>
</evidence>
<evidence type="ECO:0000259" key="8">
    <source>
        <dbReference type="Pfam" id="PF02897"/>
    </source>
</evidence>
<protein>
    <recommendedName>
        <fullName evidence="3">prolyl oligopeptidase</fullName>
        <ecNumber evidence="3">3.4.21.26</ecNumber>
    </recommendedName>
</protein>
<dbReference type="GO" id="GO:0004252">
    <property type="term" value="F:serine-type endopeptidase activity"/>
    <property type="evidence" value="ECO:0007669"/>
    <property type="project" value="UniProtKB-EC"/>
</dbReference>
<dbReference type="Pfam" id="PF00326">
    <property type="entry name" value="Peptidase_S9"/>
    <property type="match status" value="1"/>
</dbReference>
<dbReference type="InterPro" id="IPR002470">
    <property type="entry name" value="Peptidase_S9A"/>
</dbReference>
<dbReference type="InterPro" id="IPR029058">
    <property type="entry name" value="AB_hydrolase_fold"/>
</dbReference>
<dbReference type="PANTHER" id="PTHR42881">
    <property type="entry name" value="PROLYL ENDOPEPTIDASE"/>
    <property type="match status" value="1"/>
</dbReference>
<dbReference type="Gene3D" id="3.40.50.1820">
    <property type="entry name" value="alpha/beta hydrolase"/>
    <property type="match status" value="1"/>
</dbReference>
<evidence type="ECO:0000256" key="5">
    <source>
        <dbReference type="ARBA" id="ARBA00022801"/>
    </source>
</evidence>
<dbReference type="PANTHER" id="PTHR42881:SF2">
    <property type="entry name" value="PROLYL ENDOPEPTIDASE"/>
    <property type="match status" value="1"/>
</dbReference>
<dbReference type="EMBL" id="JAENIJ010000029">
    <property type="protein sequence ID" value="MBK1883880.1"/>
    <property type="molecule type" value="Genomic_DNA"/>
</dbReference>
<dbReference type="SUPFAM" id="SSF50993">
    <property type="entry name" value="Peptidase/esterase 'gauge' domain"/>
    <property type="match status" value="1"/>
</dbReference>
<proteinExistence type="inferred from homology"/>
<dbReference type="InterPro" id="IPR018247">
    <property type="entry name" value="EF_Hand_1_Ca_BS"/>
</dbReference>
<evidence type="ECO:0000313" key="9">
    <source>
        <dbReference type="EMBL" id="MBK1883880.1"/>
    </source>
</evidence>
<evidence type="ECO:0000256" key="3">
    <source>
        <dbReference type="ARBA" id="ARBA00011897"/>
    </source>
</evidence>
<evidence type="ECO:0000256" key="2">
    <source>
        <dbReference type="ARBA" id="ARBA00005228"/>
    </source>
</evidence>
<dbReference type="PROSITE" id="PS00018">
    <property type="entry name" value="EF_HAND_1"/>
    <property type="match status" value="1"/>
</dbReference>
<feature type="domain" description="Peptidase S9A N-terminal" evidence="8">
    <location>
        <begin position="23"/>
        <end position="427"/>
    </location>
</feature>
<feature type="domain" description="Peptidase S9 prolyl oligopeptidase catalytic" evidence="7">
    <location>
        <begin position="485"/>
        <end position="698"/>
    </location>
</feature>
<comment type="caution">
    <text evidence="9">The sequence shown here is derived from an EMBL/GenBank/DDBJ whole genome shotgun (WGS) entry which is preliminary data.</text>
</comment>
<dbReference type="AlphaFoldDB" id="A0A934VX19"/>
<dbReference type="Gene3D" id="2.130.10.120">
    <property type="entry name" value="Prolyl oligopeptidase, N-terminal domain"/>
    <property type="match status" value="1"/>
</dbReference>
<dbReference type="PRINTS" id="PR00862">
    <property type="entry name" value="PROLIGOPTASE"/>
</dbReference>
<dbReference type="InterPro" id="IPR001375">
    <property type="entry name" value="Peptidase_S9_cat"/>
</dbReference>
<evidence type="ECO:0000313" key="10">
    <source>
        <dbReference type="Proteomes" id="UP000603141"/>
    </source>
</evidence>
<dbReference type="PROSITE" id="PS00708">
    <property type="entry name" value="PRO_ENDOPEP_SER"/>
    <property type="match status" value="1"/>
</dbReference>
<dbReference type="FunFam" id="2.130.10.120:FF:000001">
    <property type="entry name" value="Prolyl endopeptidase"/>
    <property type="match status" value="1"/>
</dbReference>
<dbReference type="GO" id="GO:0070012">
    <property type="term" value="F:oligopeptidase activity"/>
    <property type="evidence" value="ECO:0007669"/>
    <property type="project" value="TreeGrafter"/>
</dbReference>
<dbReference type="Pfam" id="PF02897">
    <property type="entry name" value="Peptidase_S9_N"/>
    <property type="match status" value="1"/>
</dbReference>
<dbReference type="SUPFAM" id="SSF53474">
    <property type="entry name" value="alpha/beta-Hydrolases"/>
    <property type="match status" value="1"/>
</dbReference>
<dbReference type="GO" id="GO:0005829">
    <property type="term" value="C:cytosol"/>
    <property type="evidence" value="ECO:0007669"/>
    <property type="project" value="TreeGrafter"/>
</dbReference>
<dbReference type="InterPro" id="IPR023302">
    <property type="entry name" value="Pept_S9A_N"/>
</dbReference>
<comment type="similarity">
    <text evidence="2">Belongs to the peptidase S9A family.</text>
</comment>
<evidence type="ECO:0000256" key="1">
    <source>
        <dbReference type="ARBA" id="ARBA00001070"/>
    </source>
</evidence>
<evidence type="ECO:0000256" key="4">
    <source>
        <dbReference type="ARBA" id="ARBA00022670"/>
    </source>
</evidence>
<organism evidence="9 10">
    <name type="scientific">Luteolibacter pohnpeiensis</name>
    <dbReference type="NCBI Taxonomy" id="454153"/>
    <lineage>
        <taxon>Bacteria</taxon>
        <taxon>Pseudomonadati</taxon>
        <taxon>Verrucomicrobiota</taxon>
        <taxon>Verrucomicrobiia</taxon>
        <taxon>Verrucomicrobiales</taxon>
        <taxon>Verrucomicrobiaceae</taxon>
        <taxon>Luteolibacter</taxon>
    </lineage>
</organism>
<keyword evidence="6" id="KW-0720">Serine protease</keyword>
<name>A0A934VX19_9BACT</name>
<accession>A0A934VX19</accession>
<reference evidence="9" key="1">
    <citation type="submission" date="2021-01" db="EMBL/GenBank/DDBJ databases">
        <title>Modified the classification status of verrucomicrobia.</title>
        <authorList>
            <person name="Feng X."/>
        </authorList>
    </citation>
    <scope>NUCLEOTIDE SEQUENCE</scope>
    <source>
        <strain evidence="9">KCTC 22041</strain>
    </source>
</reference>
<comment type="catalytic activity">
    <reaction evidence="1">
        <text>Hydrolysis of Pro-|-Xaa &gt;&gt; Ala-|-Xaa in oligopeptides.</text>
        <dbReference type="EC" id="3.4.21.26"/>
    </reaction>
</comment>
<sequence length="702" mass="78091">MIPGLVWIAGQCAGAEAMKLEYPEAKKDAVVDVYHGVEVADPYRWLEDDNSEETKAWVKAENAVTQKYLETLPQREEIRERLKKLWNYERVGIPREESGKWFFVKNSGLQDQGVLYVADSLDGEPRELLDPNQMSKDGTVSLSKTSPSHDGKLLAYATSGGGSDWLEIRVRDIATGKDLEDHLKWIKFSGLSWAADDSGFYYSRYPEPEEGADLTQKNEFQKLYFHKIGEAQEKDALVYERKDQPQWGIGGGVTDDGKFLIIDLSQGTDPKNRVFYKSLTDKDAEVVELLPEGDASYGFLGNIGSVFYFQTDLDAPRNRVIAIDTAKPEKANWQEIIPQAAEPMDYVSMVGGKFIVTYMKDARSRVVRYDLDGKNPLELELPGIGTVGGFGGEMEDTQTFFAFTSFTNPGAIYRLDIASGKSELWRKPEVDFDGENYVTKQEFFESKDGTKVPMFIVHRKDLKLDGSNRTLLYGYGGFQISMLPGFSVTRAVWLERGGVLVVVNLRGGGEYGREWHDAGRLHNKQNVFDDFIGAGETLIKQGYTSSKNLAIQGGSNGGLLVGACMTQRPDLFGAALPAVGVMDMLRFQKFTIGWAWTKEYGSSDNAKDFPLLLKYSPYHSLKPGTRYPATLVTTADHDDRVVPAHSFKFAARLQECQAKDGPPVLIRVDTSAGHGAGTALSKVIERASDEWAFLEASLPGTK</sequence>
<evidence type="ECO:0000256" key="6">
    <source>
        <dbReference type="ARBA" id="ARBA00022825"/>
    </source>
</evidence>
<dbReference type="InterPro" id="IPR002471">
    <property type="entry name" value="Pept_S9_AS"/>
</dbReference>
<gene>
    <name evidence="9" type="ORF">JIN85_15790</name>
</gene>
<keyword evidence="4" id="KW-0645">Protease</keyword>
<dbReference type="FunFam" id="3.40.50.1820:FF:000005">
    <property type="entry name" value="Prolyl endopeptidase"/>
    <property type="match status" value="1"/>
</dbReference>
<dbReference type="InterPro" id="IPR051167">
    <property type="entry name" value="Prolyl_oligopep/macrocyclase"/>
</dbReference>
<dbReference type="Proteomes" id="UP000603141">
    <property type="component" value="Unassembled WGS sequence"/>
</dbReference>